<keyword evidence="7" id="KW-1133">Transmembrane helix</keyword>
<protein>
    <submittedName>
        <fullName evidence="16">Prolyl 4-hydroxylase 1</fullName>
    </submittedName>
</protein>
<evidence type="ECO:0000256" key="5">
    <source>
        <dbReference type="ARBA" id="ARBA00022723"/>
    </source>
</evidence>
<comment type="cofactor">
    <cofactor evidence="1">
        <name>L-ascorbate</name>
        <dbReference type="ChEBI" id="CHEBI:38290"/>
    </cofactor>
</comment>
<keyword evidence="4" id="KW-0812">Transmembrane</keyword>
<evidence type="ECO:0000256" key="2">
    <source>
        <dbReference type="ARBA" id="ARBA00004167"/>
    </source>
</evidence>
<evidence type="ECO:0000256" key="10">
    <source>
        <dbReference type="ARBA" id="ARBA00023136"/>
    </source>
</evidence>
<dbReference type="PROSITE" id="PS51670">
    <property type="entry name" value="SHKT"/>
    <property type="match status" value="1"/>
</dbReference>
<keyword evidence="5" id="KW-0479">Metal-binding</keyword>
<feature type="domain" description="ShKT" evidence="13">
    <location>
        <begin position="24"/>
        <end position="58"/>
    </location>
</feature>
<dbReference type="InterPro" id="IPR006620">
    <property type="entry name" value="Pro_4_hyd_alph"/>
</dbReference>
<feature type="chain" id="PRO_5043270574" evidence="11">
    <location>
        <begin position="20"/>
        <end position="323"/>
    </location>
</feature>
<dbReference type="EMBL" id="CAMXCT020001802">
    <property type="protein sequence ID" value="CAL1146593.1"/>
    <property type="molecule type" value="Genomic_DNA"/>
</dbReference>
<keyword evidence="11" id="KW-0732">Signal</keyword>
<dbReference type="EMBL" id="CAMXCT030001802">
    <property type="protein sequence ID" value="CAL4780530.1"/>
    <property type="molecule type" value="Genomic_DNA"/>
</dbReference>
<dbReference type="InterPro" id="IPR045054">
    <property type="entry name" value="P4HA-like"/>
</dbReference>
<dbReference type="GO" id="GO:0004656">
    <property type="term" value="F:procollagen-proline 4-dioxygenase activity"/>
    <property type="evidence" value="ECO:0007669"/>
    <property type="project" value="TreeGrafter"/>
</dbReference>
<dbReference type="GO" id="GO:0005506">
    <property type="term" value="F:iron ion binding"/>
    <property type="evidence" value="ECO:0007669"/>
    <property type="project" value="InterPro"/>
</dbReference>
<dbReference type="PANTHER" id="PTHR10869">
    <property type="entry name" value="PROLYL 4-HYDROXYLASE ALPHA SUBUNIT"/>
    <property type="match status" value="1"/>
</dbReference>
<organism evidence="14">
    <name type="scientific">Cladocopium goreaui</name>
    <dbReference type="NCBI Taxonomy" id="2562237"/>
    <lineage>
        <taxon>Eukaryota</taxon>
        <taxon>Sar</taxon>
        <taxon>Alveolata</taxon>
        <taxon>Dinophyceae</taxon>
        <taxon>Suessiales</taxon>
        <taxon>Symbiodiniaceae</taxon>
        <taxon>Cladocopium</taxon>
    </lineage>
</organism>
<dbReference type="GO" id="GO:0016020">
    <property type="term" value="C:membrane"/>
    <property type="evidence" value="ECO:0007669"/>
    <property type="project" value="UniProtKB-SubCell"/>
</dbReference>
<keyword evidence="6" id="KW-0223">Dioxygenase</keyword>
<reference evidence="14" key="1">
    <citation type="submission" date="2022-10" db="EMBL/GenBank/DDBJ databases">
        <authorList>
            <person name="Chen Y."/>
            <person name="Dougan E. K."/>
            <person name="Chan C."/>
            <person name="Rhodes N."/>
            <person name="Thang M."/>
        </authorList>
    </citation>
    <scope>NUCLEOTIDE SEQUENCE</scope>
</reference>
<comment type="caution">
    <text evidence="14">The sequence shown here is derived from an EMBL/GenBank/DDBJ whole genome shotgun (WGS) entry which is preliminary data.</text>
</comment>
<dbReference type="SMART" id="SM00702">
    <property type="entry name" value="P4Hc"/>
    <property type="match status" value="1"/>
</dbReference>
<feature type="domain" description="Fe2OG dioxygenase" evidence="12">
    <location>
        <begin position="174"/>
        <end position="299"/>
    </location>
</feature>
<evidence type="ECO:0000259" key="12">
    <source>
        <dbReference type="PROSITE" id="PS51471"/>
    </source>
</evidence>
<dbReference type="GO" id="GO:0005783">
    <property type="term" value="C:endoplasmic reticulum"/>
    <property type="evidence" value="ECO:0007669"/>
    <property type="project" value="TreeGrafter"/>
</dbReference>
<dbReference type="SMART" id="SM00254">
    <property type="entry name" value="ShKT"/>
    <property type="match status" value="1"/>
</dbReference>
<dbReference type="Proteomes" id="UP001152797">
    <property type="component" value="Unassembled WGS sequence"/>
</dbReference>
<evidence type="ECO:0000256" key="9">
    <source>
        <dbReference type="ARBA" id="ARBA00023004"/>
    </source>
</evidence>
<dbReference type="Pfam" id="PF01549">
    <property type="entry name" value="ShK"/>
    <property type="match status" value="1"/>
</dbReference>
<dbReference type="AlphaFoldDB" id="A0A9P1CLY7"/>
<evidence type="ECO:0000313" key="14">
    <source>
        <dbReference type="EMBL" id="CAI3993218.1"/>
    </source>
</evidence>
<comment type="subcellular location">
    <subcellularLocation>
        <location evidence="3">Endomembrane system</location>
    </subcellularLocation>
    <subcellularLocation>
        <location evidence="2">Membrane</location>
        <topology evidence="2">Single-pass membrane protein</topology>
    </subcellularLocation>
</comment>
<keyword evidence="8" id="KW-0560">Oxidoreductase</keyword>
<evidence type="ECO:0000256" key="6">
    <source>
        <dbReference type="ARBA" id="ARBA00022964"/>
    </source>
</evidence>
<evidence type="ECO:0000256" key="8">
    <source>
        <dbReference type="ARBA" id="ARBA00023002"/>
    </source>
</evidence>
<accession>A0A9P1CLY7</accession>
<name>A0A9P1CLY7_9DINO</name>
<keyword evidence="17" id="KW-1185">Reference proteome</keyword>
<evidence type="ECO:0000256" key="7">
    <source>
        <dbReference type="ARBA" id="ARBA00022989"/>
    </source>
</evidence>
<evidence type="ECO:0000256" key="4">
    <source>
        <dbReference type="ARBA" id="ARBA00022692"/>
    </source>
</evidence>
<dbReference type="EMBL" id="CAMXCT010001802">
    <property type="protein sequence ID" value="CAI3993218.1"/>
    <property type="molecule type" value="Genomic_DNA"/>
</dbReference>
<dbReference type="GO" id="GO:0031418">
    <property type="term" value="F:L-ascorbic acid binding"/>
    <property type="evidence" value="ECO:0007669"/>
    <property type="project" value="InterPro"/>
</dbReference>
<evidence type="ECO:0000313" key="16">
    <source>
        <dbReference type="EMBL" id="CAL4780530.1"/>
    </source>
</evidence>
<dbReference type="Pfam" id="PF13640">
    <property type="entry name" value="2OG-FeII_Oxy_3"/>
    <property type="match status" value="1"/>
</dbReference>
<keyword evidence="9" id="KW-0408">Iron</keyword>
<dbReference type="InterPro" id="IPR044862">
    <property type="entry name" value="Pro_4_hyd_alph_FE2OG_OXY"/>
</dbReference>
<dbReference type="PROSITE" id="PS51471">
    <property type="entry name" value="FE2OG_OXY"/>
    <property type="match status" value="1"/>
</dbReference>
<keyword evidence="10" id="KW-0472">Membrane</keyword>
<dbReference type="Gene3D" id="2.60.120.620">
    <property type="entry name" value="q2cbj1_9rhob like domain"/>
    <property type="match status" value="1"/>
</dbReference>
<evidence type="ECO:0000256" key="1">
    <source>
        <dbReference type="ARBA" id="ARBA00001961"/>
    </source>
</evidence>
<gene>
    <name evidence="14" type="ORF">C1SCF055_LOCUS19988</name>
</gene>
<evidence type="ECO:0000313" key="17">
    <source>
        <dbReference type="Proteomes" id="UP001152797"/>
    </source>
</evidence>
<reference evidence="15" key="2">
    <citation type="submission" date="2024-04" db="EMBL/GenBank/DDBJ databases">
        <authorList>
            <person name="Chen Y."/>
            <person name="Shah S."/>
            <person name="Dougan E. K."/>
            <person name="Thang M."/>
            <person name="Chan C."/>
        </authorList>
    </citation>
    <scope>NUCLEOTIDE SEQUENCE [LARGE SCALE GENOMIC DNA]</scope>
</reference>
<sequence>MRCTRMLLSFRALWVVAEAEVRPCDDHNDQCGYWAAIGECQANPKYMLVMCQASCHSCLGDSGALHERMYQHLEKKISSVRDAHQPQILEASYSPRALVVDRFLSEEECEALKDLARPHLHHAQTINRSTGAAYLDKVRTNSQFYLDRAEHYEDPLVLDIVQRMHRIARVPMGHAEPLQVGRYQKGQFYQTHFDSEPLQGVKRAVTVLVYLDPPQAGGETIFPKHQRCQEDGFEVCCNRLEELVAGEGKGFWVRGQKGQAVIFYSHNLDGQHNALSMHGSCPVREGEKWVAQQWFRIEPYAGSPYFQFLAPKSPGVTGEAESG</sequence>
<evidence type="ECO:0000259" key="13">
    <source>
        <dbReference type="PROSITE" id="PS51670"/>
    </source>
</evidence>
<dbReference type="InterPro" id="IPR003582">
    <property type="entry name" value="ShKT_dom"/>
</dbReference>
<dbReference type="OrthoDB" id="420380at2759"/>
<dbReference type="InterPro" id="IPR005123">
    <property type="entry name" value="Oxoglu/Fe-dep_dioxygenase_dom"/>
</dbReference>
<evidence type="ECO:0000313" key="15">
    <source>
        <dbReference type="EMBL" id="CAL1146593.1"/>
    </source>
</evidence>
<evidence type="ECO:0000256" key="11">
    <source>
        <dbReference type="SAM" id="SignalP"/>
    </source>
</evidence>
<feature type="signal peptide" evidence="11">
    <location>
        <begin position="1"/>
        <end position="19"/>
    </location>
</feature>
<evidence type="ECO:0000256" key="3">
    <source>
        <dbReference type="ARBA" id="ARBA00004308"/>
    </source>
</evidence>
<dbReference type="PANTHER" id="PTHR10869:SF246">
    <property type="entry name" value="TRANSMEMBRANE PROLYL 4-HYDROXYLASE"/>
    <property type="match status" value="1"/>
</dbReference>
<proteinExistence type="predicted"/>